<dbReference type="RefSeq" id="WP_164840453.1">
    <property type="nucleotide sequence ID" value="NZ_CP013233.1"/>
</dbReference>
<protein>
    <submittedName>
        <fullName evidence="1">Tetratrico peptide repeat family protein</fullName>
    </submittedName>
</protein>
<accession>A0A127QKM3</accession>
<reference evidence="1 2" key="1">
    <citation type="submission" date="2015-11" db="EMBL/GenBank/DDBJ databases">
        <title>Exploring the genomic traits of fungus-feeding bacterial genus Collimonas.</title>
        <authorList>
            <person name="Song C."/>
            <person name="Schmidt R."/>
            <person name="de Jager V."/>
            <person name="Krzyzanowska D."/>
            <person name="Jongedijk E."/>
            <person name="Cankar K."/>
            <person name="Beekwilder J."/>
            <person name="van Veen A."/>
            <person name="de Boer W."/>
            <person name="van Veen J.A."/>
            <person name="Garbeva P."/>
        </authorList>
    </citation>
    <scope>NUCLEOTIDE SEQUENCE [LARGE SCALE GENOMIC DNA]</scope>
    <source>
        <strain evidence="1 2">Ter282</strain>
    </source>
</reference>
<dbReference type="Proteomes" id="UP000071778">
    <property type="component" value="Chromosome"/>
</dbReference>
<name>A0A127QKM3_9BURK</name>
<dbReference type="EMBL" id="CP013235">
    <property type="protein sequence ID" value="AMP10620.1"/>
    <property type="molecule type" value="Genomic_DNA"/>
</dbReference>
<evidence type="ECO:0000313" key="1">
    <source>
        <dbReference type="EMBL" id="AMP10620.1"/>
    </source>
</evidence>
<proteinExistence type="predicted"/>
<evidence type="ECO:0000313" key="2">
    <source>
        <dbReference type="Proteomes" id="UP000071778"/>
    </source>
</evidence>
<gene>
    <name evidence="1" type="ORF">CAter282_2896</name>
</gene>
<sequence>MAAIDALAAERSAGDAAALFERACARGSVGFESGAEGFYRAALAAG</sequence>
<dbReference type="PATRIC" id="fig|279058.17.peg.3153"/>
<organism evidence="1 2">
    <name type="scientific">Collimonas arenae</name>
    <dbReference type="NCBI Taxonomy" id="279058"/>
    <lineage>
        <taxon>Bacteria</taxon>
        <taxon>Pseudomonadati</taxon>
        <taxon>Pseudomonadota</taxon>
        <taxon>Betaproteobacteria</taxon>
        <taxon>Burkholderiales</taxon>
        <taxon>Oxalobacteraceae</taxon>
        <taxon>Collimonas</taxon>
    </lineage>
</organism>
<dbReference type="AlphaFoldDB" id="A0A127QKM3"/>
<keyword evidence="2" id="KW-1185">Reference proteome</keyword>